<dbReference type="SMART" id="SM00339">
    <property type="entry name" value="FH"/>
    <property type="match status" value="1"/>
</dbReference>
<protein>
    <recommendedName>
        <fullName evidence="5">Fork-head domain-containing protein</fullName>
    </recommendedName>
</protein>
<organism evidence="6 7">
    <name type="scientific">Ridgeia piscesae</name>
    <name type="common">Tubeworm</name>
    <dbReference type="NCBI Taxonomy" id="27915"/>
    <lineage>
        <taxon>Eukaryota</taxon>
        <taxon>Metazoa</taxon>
        <taxon>Spiralia</taxon>
        <taxon>Lophotrochozoa</taxon>
        <taxon>Annelida</taxon>
        <taxon>Polychaeta</taxon>
        <taxon>Sedentaria</taxon>
        <taxon>Canalipalpata</taxon>
        <taxon>Sabellida</taxon>
        <taxon>Siboglinidae</taxon>
        <taxon>Ridgeia</taxon>
    </lineage>
</organism>
<evidence type="ECO:0000256" key="4">
    <source>
        <dbReference type="SAM" id="MobiDB-lite"/>
    </source>
</evidence>
<keyword evidence="2 3" id="KW-0539">Nucleus</keyword>
<comment type="subcellular location">
    <subcellularLocation>
        <location evidence="3">Nucleus</location>
    </subcellularLocation>
</comment>
<dbReference type="InterPro" id="IPR047519">
    <property type="entry name" value="FH_FOXQ2-like"/>
</dbReference>
<feature type="region of interest" description="Disordered" evidence="4">
    <location>
        <begin position="324"/>
        <end position="358"/>
    </location>
</feature>
<dbReference type="PANTHER" id="PTHR11829">
    <property type="entry name" value="FORKHEAD BOX PROTEIN"/>
    <property type="match status" value="1"/>
</dbReference>
<dbReference type="GO" id="GO:0030154">
    <property type="term" value="P:cell differentiation"/>
    <property type="evidence" value="ECO:0007669"/>
    <property type="project" value="TreeGrafter"/>
</dbReference>
<dbReference type="PROSITE" id="PS50039">
    <property type="entry name" value="FORK_HEAD_3"/>
    <property type="match status" value="1"/>
</dbReference>
<dbReference type="EMBL" id="JAODUO010000983">
    <property type="protein sequence ID" value="KAK2172209.1"/>
    <property type="molecule type" value="Genomic_DNA"/>
</dbReference>
<dbReference type="InterPro" id="IPR050211">
    <property type="entry name" value="FOX_domain-containing"/>
</dbReference>
<dbReference type="GO" id="GO:0009653">
    <property type="term" value="P:anatomical structure morphogenesis"/>
    <property type="evidence" value="ECO:0007669"/>
    <property type="project" value="TreeGrafter"/>
</dbReference>
<dbReference type="Proteomes" id="UP001209878">
    <property type="component" value="Unassembled WGS sequence"/>
</dbReference>
<feature type="DNA-binding region" description="Fork-head" evidence="3">
    <location>
        <begin position="106"/>
        <end position="198"/>
    </location>
</feature>
<evidence type="ECO:0000313" key="6">
    <source>
        <dbReference type="EMBL" id="KAK2172209.1"/>
    </source>
</evidence>
<dbReference type="Gene3D" id="1.10.10.10">
    <property type="entry name" value="Winged helix-like DNA-binding domain superfamily/Winged helix DNA-binding domain"/>
    <property type="match status" value="1"/>
</dbReference>
<dbReference type="InterPro" id="IPR036390">
    <property type="entry name" value="WH_DNA-bd_sf"/>
</dbReference>
<dbReference type="PANTHER" id="PTHR11829:SF343">
    <property type="entry name" value="FORK-HEAD DOMAIN-CONTAINING PROTEIN"/>
    <property type="match status" value="1"/>
</dbReference>
<dbReference type="CDD" id="cd20035">
    <property type="entry name" value="FH_FOXQ2-like"/>
    <property type="match status" value="1"/>
</dbReference>
<dbReference type="GO" id="GO:0000978">
    <property type="term" value="F:RNA polymerase II cis-regulatory region sequence-specific DNA binding"/>
    <property type="evidence" value="ECO:0007669"/>
    <property type="project" value="TreeGrafter"/>
</dbReference>
<dbReference type="GO" id="GO:0005634">
    <property type="term" value="C:nucleus"/>
    <property type="evidence" value="ECO:0007669"/>
    <property type="project" value="UniProtKB-SubCell"/>
</dbReference>
<dbReference type="AlphaFoldDB" id="A0AAD9NM42"/>
<gene>
    <name evidence="6" type="ORF">NP493_982g00040</name>
</gene>
<feature type="region of interest" description="Disordered" evidence="4">
    <location>
        <begin position="287"/>
        <end position="312"/>
    </location>
</feature>
<feature type="domain" description="Fork-head" evidence="5">
    <location>
        <begin position="106"/>
        <end position="198"/>
    </location>
</feature>
<dbReference type="SUPFAM" id="SSF46785">
    <property type="entry name" value="Winged helix' DNA-binding domain"/>
    <property type="match status" value="1"/>
</dbReference>
<keyword evidence="7" id="KW-1185">Reference proteome</keyword>
<dbReference type="PRINTS" id="PR00053">
    <property type="entry name" value="FORKHEAD"/>
</dbReference>
<dbReference type="InterPro" id="IPR001766">
    <property type="entry name" value="Fork_head_dom"/>
</dbReference>
<comment type="caution">
    <text evidence="6">The sequence shown here is derived from an EMBL/GenBank/DDBJ whole genome shotgun (WGS) entry which is preliminary data.</text>
</comment>
<name>A0AAD9NM42_RIDPI</name>
<dbReference type="InterPro" id="IPR036388">
    <property type="entry name" value="WH-like_DNA-bd_sf"/>
</dbReference>
<reference evidence="6" key="1">
    <citation type="journal article" date="2023" name="Mol. Biol. Evol.">
        <title>Third-Generation Sequencing Reveals the Adaptive Role of the Epigenome in Three Deep-Sea Polychaetes.</title>
        <authorList>
            <person name="Perez M."/>
            <person name="Aroh O."/>
            <person name="Sun Y."/>
            <person name="Lan Y."/>
            <person name="Juniper S.K."/>
            <person name="Young C.R."/>
            <person name="Angers B."/>
            <person name="Qian P.Y."/>
        </authorList>
    </citation>
    <scope>NUCLEOTIDE SEQUENCE</scope>
    <source>
        <strain evidence="6">R07B-5</strain>
    </source>
</reference>
<evidence type="ECO:0000256" key="1">
    <source>
        <dbReference type="ARBA" id="ARBA00023125"/>
    </source>
</evidence>
<dbReference type="FunFam" id="1.10.10.10:FF:000352">
    <property type="entry name" value="Forkhead box Q2"/>
    <property type="match status" value="1"/>
</dbReference>
<sequence length="435" mass="47598">MCNASDSGVGPGGTGALLPYGLKFALPTPFTQLAISGLSPTAFELHRAQVLDYNARIRCALAPGYAAAAAAAVHGIPGYHFSPHCDPVAYLYKSDPRARFLHEEPKPSHSYIGLIAMAILSSDDKKLVLSEIYQWILDNYAYFRSRGPGWRNSIRHNLSLNDCFVKSGRSANGKGHYWAIHPANLDDFEKGDFRRRRAQRRVRKAMGLSVPEEDDSPSPSPGPAVDWQERVLPGKDDATDRECDTSSYLPVTPAAVALPPVSVRHPVAARRHRGKKRLFDVASLLAPDTDSESDADTSRNDTGSCRLDAPPLKCRRPEECDVVDLSPDANDEATDRGDTRRHHGDTQDSVVCDKPNNGVASDRDILTNTWSTPPSHVATYPVPAMWGSLPRGHAGETAGTETEEETAMGTKWKDAFSRIVLGRPFHAAQHMKTQT</sequence>
<accession>A0AAD9NM42</accession>
<evidence type="ECO:0000256" key="2">
    <source>
        <dbReference type="ARBA" id="ARBA00023242"/>
    </source>
</evidence>
<proteinExistence type="predicted"/>
<feature type="region of interest" description="Disordered" evidence="4">
    <location>
        <begin position="200"/>
        <end position="228"/>
    </location>
</feature>
<dbReference type="Pfam" id="PF00250">
    <property type="entry name" value="Forkhead"/>
    <property type="match status" value="1"/>
</dbReference>
<evidence type="ECO:0000256" key="3">
    <source>
        <dbReference type="PROSITE-ProRule" id="PRU00089"/>
    </source>
</evidence>
<dbReference type="GO" id="GO:0000981">
    <property type="term" value="F:DNA-binding transcription factor activity, RNA polymerase II-specific"/>
    <property type="evidence" value="ECO:0007669"/>
    <property type="project" value="TreeGrafter"/>
</dbReference>
<evidence type="ECO:0000313" key="7">
    <source>
        <dbReference type="Proteomes" id="UP001209878"/>
    </source>
</evidence>
<dbReference type="InterPro" id="IPR030456">
    <property type="entry name" value="TF_fork_head_CS_2"/>
</dbReference>
<dbReference type="PROSITE" id="PS00658">
    <property type="entry name" value="FORK_HEAD_2"/>
    <property type="match status" value="1"/>
</dbReference>
<keyword evidence="1 3" id="KW-0238">DNA-binding</keyword>
<evidence type="ECO:0000259" key="5">
    <source>
        <dbReference type="PROSITE" id="PS50039"/>
    </source>
</evidence>